<evidence type="ECO:0000256" key="4">
    <source>
        <dbReference type="SAM" id="SignalP"/>
    </source>
</evidence>
<dbReference type="SUPFAM" id="SSF117281">
    <property type="entry name" value="Kelch motif"/>
    <property type="match status" value="1"/>
</dbReference>
<feature type="chain" id="PRO_5034883731" evidence="4">
    <location>
        <begin position="22"/>
        <end position="401"/>
    </location>
</feature>
<keyword evidence="1" id="KW-0880">Kelch repeat</keyword>
<name>A0A8H3ZZ19_GIGMA</name>
<dbReference type="AlphaFoldDB" id="A0A8H3ZZ19"/>
<dbReference type="Proteomes" id="UP000439903">
    <property type="component" value="Unassembled WGS sequence"/>
</dbReference>
<keyword evidence="3" id="KW-0812">Transmembrane</keyword>
<keyword evidence="2" id="KW-0677">Repeat</keyword>
<accession>A0A8H3ZZ19</accession>
<evidence type="ECO:0000256" key="3">
    <source>
        <dbReference type="SAM" id="Phobius"/>
    </source>
</evidence>
<dbReference type="OrthoDB" id="2385811at2759"/>
<keyword evidence="3" id="KW-1133">Transmembrane helix</keyword>
<evidence type="ECO:0000256" key="2">
    <source>
        <dbReference type="ARBA" id="ARBA00022737"/>
    </source>
</evidence>
<evidence type="ECO:0000256" key="1">
    <source>
        <dbReference type="ARBA" id="ARBA00022441"/>
    </source>
</evidence>
<protein>
    <submittedName>
        <fullName evidence="5">Galactose oxidase</fullName>
    </submittedName>
</protein>
<comment type="caution">
    <text evidence="5">The sequence shown here is derived from an EMBL/GenBank/DDBJ whole genome shotgun (WGS) entry which is preliminary data.</text>
</comment>
<dbReference type="EMBL" id="WTPW01002683">
    <property type="protein sequence ID" value="KAF0371050.1"/>
    <property type="molecule type" value="Genomic_DNA"/>
</dbReference>
<keyword evidence="6" id="KW-1185">Reference proteome</keyword>
<reference evidence="5 6" key="1">
    <citation type="journal article" date="2019" name="Environ. Microbiol.">
        <title>At the nexus of three kingdoms: the genome of the mycorrhizal fungus Gigaspora margarita provides insights into plant, endobacterial and fungal interactions.</title>
        <authorList>
            <person name="Venice F."/>
            <person name="Ghignone S."/>
            <person name="Salvioli di Fossalunga A."/>
            <person name="Amselem J."/>
            <person name="Novero M."/>
            <person name="Xianan X."/>
            <person name="Sedzielewska Toro K."/>
            <person name="Morin E."/>
            <person name="Lipzen A."/>
            <person name="Grigoriev I.V."/>
            <person name="Henrissat B."/>
            <person name="Martin F.M."/>
            <person name="Bonfante P."/>
        </authorList>
    </citation>
    <scope>NUCLEOTIDE SEQUENCE [LARGE SCALE GENOMIC DNA]</scope>
    <source>
        <strain evidence="5 6">BEG34</strain>
    </source>
</reference>
<keyword evidence="4" id="KW-0732">Signal</keyword>
<dbReference type="InterPro" id="IPR015915">
    <property type="entry name" value="Kelch-typ_b-propeller"/>
</dbReference>
<evidence type="ECO:0000313" key="5">
    <source>
        <dbReference type="EMBL" id="KAF0371050.1"/>
    </source>
</evidence>
<dbReference type="PANTHER" id="PTHR46093">
    <property type="entry name" value="ACYL-COA-BINDING DOMAIN-CONTAINING PROTEIN 5"/>
    <property type="match status" value="1"/>
</dbReference>
<feature type="signal peptide" evidence="4">
    <location>
        <begin position="1"/>
        <end position="21"/>
    </location>
</feature>
<dbReference type="Gene3D" id="2.120.10.80">
    <property type="entry name" value="Kelch-type beta propeller"/>
    <property type="match status" value="2"/>
</dbReference>
<gene>
    <name evidence="5" type="ORF">F8M41_013222</name>
</gene>
<sequence>MKTHLSIVLLCLINFHKSIFAFVPSGRGQHNAVLVDKRLYFHGGWRVEEGEMAPNQLFYLDVSKSFTTFDISLMPWTDLSSISGVTCKTGATACADETTIYFIGGSHCGGLVSKFDTISLQWSEPTTSGSIPTSPYERSGEEMKWVQCVILGHIIYIYGGFTAHKMNILDTSKLFWSTFTSSLIYSGTQYYSATLLNDSIIYIGGAFSTLGGCQINSNQELPISIFNINDNTWRTVTTSGQIPTRKCRHASVYIPQHNRILLFYGTGDITINSLDTLTFIWTIPVILNSGGPLRYLVEHTATLIEAYVLIAFGFYLNDKGALDSSTSDIFLLDVSHKDNYKWVTTYDPINSIQPIPASPTSPSNINIGAVIAGTIVGGIIGMIIGSVMTRLLRPINYDRLP</sequence>
<feature type="transmembrane region" description="Helical" evidence="3">
    <location>
        <begin position="367"/>
        <end position="392"/>
    </location>
</feature>
<organism evidence="5 6">
    <name type="scientific">Gigaspora margarita</name>
    <dbReference type="NCBI Taxonomy" id="4874"/>
    <lineage>
        <taxon>Eukaryota</taxon>
        <taxon>Fungi</taxon>
        <taxon>Fungi incertae sedis</taxon>
        <taxon>Mucoromycota</taxon>
        <taxon>Glomeromycotina</taxon>
        <taxon>Glomeromycetes</taxon>
        <taxon>Diversisporales</taxon>
        <taxon>Gigasporaceae</taxon>
        <taxon>Gigaspora</taxon>
    </lineage>
</organism>
<dbReference type="PANTHER" id="PTHR46093:SF18">
    <property type="entry name" value="FIBRONECTIN TYPE-III DOMAIN-CONTAINING PROTEIN"/>
    <property type="match status" value="1"/>
</dbReference>
<keyword evidence="3" id="KW-0472">Membrane</keyword>
<evidence type="ECO:0000313" key="6">
    <source>
        <dbReference type="Proteomes" id="UP000439903"/>
    </source>
</evidence>
<proteinExistence type="predicted"/>
<dbReference type="Pfam" id="PF24681">
    <property type="entry name" value="Kelch_KLHDC2_KLHL20_DRC7"/>
    <property type="match status" value="1"/>
</dbReference>